<comment type="caution">
    <text evidence="3">The sequence shown here is derived from an EMBL/GenBank/DDBJ whole genome shotgun (WGS) entry which is preliminary data.</text>
</comment>
<keyword evidence="2" id="KW-0472">Membrane</keyword>
<name>A0A0V1JNN1_TRIPS</name>
<sequence>LACYFLVLPSHFYFNNFIEFLLLVFFDRIMSNEKLGNAEEKRNTPASNNLPFRDDQAEHKGKIKMLIRRVGDDCYVIQSTLPANSAQDNNCLQSPSAEAVLDEVEDKLKLSQRSANGAAHDALSNNQHSKSRSPVLLDSGSSSCKRSPSPKMMEYAESAENKEMNKNPMRENANTILTLLNLLDYCIHNDVTVNDVCSKILEDVLNLLRGKDNVECNL</sequence>
<evidence type="ECO:0000313" key="4">
    <source>
        <dbReference type="Proteomes" id="UP000054826"/>
    </source>
</evidence>
<keyword evidence="2" id="KW-1133">Transmembrane helix</keyword>
<dbReference type="EMBL" id="JYDV01000070">
    <property type="protein sequence ID" value="KRZ36586.1"/>
    <property type="molecule type" value="Genomic_DNA"/>
</dbReference>
<feature type="compositionally biased region" description="Low complexity" evidence="1">
    <location>
        <begin position="139"/>
        <end position="151"/>
    </location>
</feature>
<proteinExistence type="predicted"/>
<feature type="transmembrane region" description="Helical" evidence="2">
    <location>
        <begin position="6"/>
        <end position="26"/>
    </location>
</feature>
<evidence type="ECO:0000256" key="1">
    <source>
        <dbReference type="SAM" id="MobiDB-lite"/>
    </source>
</evidence>
<protein>
    <submittedName>
        <fullName evidence="3">Uncharacterized protein</fullName>
    </submittedName>
</protein>
<keyword evidence="2" id="KW-0812">Transmembrane</keyword>
<gene>
    <name evidence="3" type="ORF">T4C_6064</name>
</gene>
<evidence type="ECO:0000256" key="2">
    <source>
        <dbReference type="SAM" id="Phobius"/>
    </source>
</evidence>
<dbReference type="AlphaFoldDB" id="A0A0V1JNN1"/>
<feature type="region of interest" description="Disordered" evidence="1">
    <location>
        <begin position="111"/>
        <end position="153"/>
    </location>
</feature>
<evidence type="ECO:0000313" key="3">
    <source>
        <dbReference type="EMBL" id="KRZ36586.1"/>
    </source>
</evidence>
<feature type="non-terminal residue" evidence="3">
    <location>
        <position position="1"/>
    </location>
</feature>
<dbReference type="Proteomes" id="UP000054826">
    <property type="component" value="Unassembled WGS sequence"/>
</dbReference>
<organism evidence="3 4">
    <name type="scientific">Trichinella pseudospiralis</name>
    <name type="common">Parasitic roundworm</name>
    <dbReference type="NCBI Taxonomy" id="6337"/>
    <lineage>
        <taxon>Eukaryota</taxon>
        <taxon>Metazoa</taxon>
        <taxon>Ecdysozoa</taxon>
        <taxon>Nematoda</taxon>
        <taxon>Enoplea</taxon>
        <taxon>Dorylaimia</taxon>
        <taxon>Trichinellida</taxon>
        <taxon>Trichinellidae</taxon>
        <taxon>Trichinella</taxon>
    </lineage>
</organism>
<reference evidence="3 4" key="1">
    <citation type="submission" date="2015-01" db="EMBL/GenBank/DDBJ databases">
        <title>Evolution of Trichinella species and genotypes.</title>
        <authorList>
            <person name="Korhonen P.K."/>
            <person name="Edoardo P."/>
            <person name="Giuseppe L.R."/>
            <person name="Gasser R.B."/>
        </authorList>
    </citation>
    <scope>NUCLEOTIDE SEQUENCE [LARGE SCALE GENOMIC DNA]</scope>
    <source>
        <strain evidence="3">ISS176</strain>
    </source>
</reference>
<accession>A0A0V1JNN1</accession>